<keyword evidence="10 11" id="KW-0784">Thiamine biosynthesis</keyword>
<reference evidence="12 13" key="1">
    <citation type="submission" date="2017-11" db="EMBL/GenBank/DDBJ databases">
        <title>Understudied soil microbes with underappreciated capabilities: Untangling the Clostridium saccharolyticum group.</title>
        <authorList>
            <person name="Leschine S."/>
        </authorList>
    </citation>
    <scope>NUCLEOTIDE SEQUENCE [LARGE SCALE GENOMIC DNA]</scope>
    <source>
        <strain evidence="12 13">18A</strain>
    </source>
</reference>
<evidence type="ECO:0000256" key="11">
    <source>
        <dbReference type="HAMAP-Rule" id="MF_00228"/>
    </source>
</evidence>
<dbReference type="GO" id="GO:0009228">
    <property type="term" value="P:thiamine biosynthetic process"/>
    <property type="evidence" value="ECO:0007669"/>
    <property type="project" value="UniProtKB-KW"/>
</dbReference>
<keyword evidence="7 11" id="KW-0418">Kinase</keyword>
<dbReference type="InterPro" id="IPR000417">
    <property type="entry name" value="Hyethyz_kinase"/>
</dbReference>
<protein>
    <recommendedName>
        <fullName evidence="11">Hydroxyethylthiazole kinase</fullName>
        <ecNumber evidence="11">2.7.1.50</ecNumber>
    </recommendedName>
    <alternativeName>
        <fullName evidence="11">4-methyl-5-beta-hydroxyethylthiazole kinase</fullName>
        <shortName evidence="11">TH kinase</shortName>
        <shortName evidence="11">Thz kinase</shortName>
    </alternativeName>
</protein>
<evidence type="ECO:0000313" key="12">
    <source>
        <dbReference type="EMBL" id="PJJ31073.1"/>
    </source>
</evidence>
<keyword evidence="8 11" id="KW-0067">ATP-binding</keyword>
<dbReference type="GO" id="GO:0005524">
    <property type="term" value="F:ATP binding"/>
    <property type="evidence" value="ECO:0007669"/>
    <property type="project" value="UniProtKB-UniRule"/>
</dbReference>
<dbReference type="AlphaFoldDB" id="A0A2M8ZCA7"/>
<dbReference type="NCBIfam" id="NF006830">
    <property type="entry name" value="PRK09355.1"/>
    <property type="match status" value="1"/>
</dbReference>
<accession>A0A2M8ZCA7</accession>
<dbReference type="HAMAP" id="MF_00228">
    <property type="entry name" value="Thz_kinase"/>
    <property type="match status" value="1"/>
</dbReference>
<feature type="binding site" evidence="11">
    <location>
        <position position="121"/>
    </location>
    <ligand>
        <name>ATP</name>
        <dbReference type="ChEBI" id="CHEBI:30616"/>
    </ligand>
</feature>
<keyword evidence="4 11" id="KW-0808">Transferase</keyword>
<dbReference type="InterPro" id="IPR029056">
    <property type="entry name" value="Ribokinase-like"/>
</dbReference>
<dbReference type="EC" id="2.7.1.50" evidence="11"/>
<evidence type="ECO:0000256" key="3">
    <source>
        <dbReference type="ARBA" id="ARBA00004868"/>
    </source>
</evidence>
<dbReference type="EMBL" id="PGET01000001">
    <property type="protein sequence ID" value="PJJ31073.1"/>
    <property type="molecule type" value="Genomic_DNA"/>
</dbReference>
<dbReference type="GO" id="GO:0009229">
    <property type="term" value="P:thiamine diphosphate biosynthetic process"/>
    <property type="evidence" value="ECO:0007669"/>
    <property type="project" value="UniProtKB-UniRule"/>
</dbReference>
<gene>
    <name evidence="11" type="primary">thiM</name>
    <name evidence="12" type="ORF">H171_4712</name>
</gene>
<evidence type="ECO:0000256" key="9">
    <source>
        <dbReference type="ARBA" id="ARBA00022842"/>
    </source>
</evidence>
<evidence type="ECO:0000256" key="5">
    <source>
        <dbReference type="ARBA" id="ARBA00022723"/>
    </source>
</evidence>
<feature type="binding site" evidence="11">
    <location>
        <position position="45"/>
    </location>
    <ligand>
        <name>substrate</name>
    </ligand>
</feature>
<name>A0A2M8ZCA7_9FIRM</name>
<dbReference type="Pfam" id="PF02110">
    <property type="entry name" value="HK"/>
    <property type="match status" value="1"/>
</dbReference>
<evidence type="ECO:0000256" key="8">
    <source>
        <dbReference type="ARBA" id="ARBA00022840"/>
    </source>
</evidence>
<evidence type="ECO:0000256" key="6">
    <source>
        <dbReference type="ARBA" id="ARBA00022741"/>
    </source>
</evidence>
<keyword evidence="5 11" id="KW-0479">Metal-binding</keyword>
<keyword evidence="6 11" id="KW-0547">Nucleotide-binding</keyword>
<comment type="caution">
    <text evidence="12">The sequence shown here is derived from an EMBL/GenBank/DDBJ whole genome shotgun (WGS) entry which is preliminary data.</text>
</comment>
<dbReference type="SUPFAM" id="SSF53613">
    <property type="entry name" value="Ribokinase-like"/>
    <property type="match status" value="1"/>
</dbReference>
<organism evidence="12 13">
    <name type="scientific">[Clostridium] celerecrescens 18A</name>
    <dbReference type="NCBI Taxonomy" id="1286362"/>
    <lineage>
        <taxon>Bacteria</taxon>
        <taxon>Bacillati</taxon>
        <taxon>Bacillota</taxon>
        <taxon>Clostridia</taxon>
        <taxon>Lachnospirales</taxon>
        <taxon>Lachnospiraceae</taxon>
        <taxon>Lacrimispora</taxon>
    </lineage>
</organism>
<dbReference type="Gene3D" id="3.40.1190.20">
    <property type="match status" value="1"/>
</dbReference>
<evidence type="ECO:0000256" key="4">
    <source>
        <dbReference type="ARBA" id="ARBA00022679"/>
    </source>
</evidence>
<dbReference type="CDD" id="cd01170">
    <property type="entry name" value="THZ_kinase"/>
    <property type="match status" value="1"/>
</dbReference>
<comment type="pathway">
    <text evidence="3 11">Cofactor biosynthesis; thiamine diphosphate biosynthesis; 4-methyl-5-(2-phosphoethyl)-thiazole from 5-(2-hydroxyethyl)-4-methylthiazole: step 1/1.</text>
</comment>
<dbReference type="RefSeq" id="WP_242977062.1">
    <property type="nucleotide sequence ID" value="NZ_PGET01000001.1"/>
</dbReference>
<dbReference type="UniPathway" id="UPA00060">
    <property type="reaction ID" value="UER00139"/>
</dbReference>
<feature type="binding site" evidence="11">
    <location>
        <position position="213"/>
    </location>
    <ligand>
        <name>substrate</name>
    </ligand>
</feature>
<evidence type="ECO:0000256" key="7">
    <source>
        <dbReference type="ARBA" id="ARBA00022777"/>
    </source>
</evidence>
<dbReference type="PRINTS" id="PR01099">
    <property type="entry name" value="HYETHTZKNASE"/>
</dbReference>
<dbReference type="GO" id="GO:0000287">
    <property type="term" value="F:magnesium ion binding"/>
    <property type="evidence" value="ECO:0007669"/>
    <property type="project" value="UniProtKB-UniRule"/>
</dbReference>
<feature type="binding site" evidence="11">
    <location>
        <position position="186"/>
    </location>
    <ligand>
        <name>ATP</name>
        <dbReference type="ChEBI" id="CHEBI:30616"/>
    </ligand>
</feature>
<dbReference type="PIRSF" id="PIRSF000513">
    <property type="entry name" value="Thz_kinase"/>
    <property type="match status" value="1"/>
</dbReference>
<dbReference type="Proteomes" id="UP000231092">
    <property type="component" value="Unassembled WGS sequence"/>
</dbReference>
<proteinExistence type="inferred from homology"/>
<evidence type="ECO:0000256" key="10">
    <source>
        <dbReference type="ARBA" id="ARBA00022977"/>
    </source>
</evidence>
<evidence type="ECO:0000313" key="13">
    <source>
        <dbReference type="Proteomes" id="UP000231092"/>
    </source>
</evidence>
<comment type="similarity">
    <text evidence="11">Belongs to the Thz kinase family.</text>
</comment>
<comment type="catalytic activity">
    <reaction evidence="1 11">
        <text>5-(2-hydroxyethyl)-4-methylthiazole + ATP = 4-methyl-5-(2-phosphooxyethyl)-thiazole + ADP + H(+)</text>
        <dbReference type="Rhea" id="RHEA:24212"/>
        <dbReference type="ChEBI" id="CHEBI:15378"/>
        <dbReference type="ChEBI" id="CHEBI:17957"/>
        <dbReference type="ChEBI" id="CHEBI:30616"/>
        <dbReference type="ChEBI" id="CHEBI:58296"/>
        <dbReference type="ChEBI" id="CHEBI:456216"/>
        <dbReference type="EC" id="2.7.1.50"/>
    </reaction>
</comment>
<evidence type="ECO:0000256" key="2">
    <source>
        <dbReference type="ARBA" id="ARBA00001946"/>
    </source>
</evidence>
<keyword evidence="9 11" id="KW-0460">Magnesium</keyword>
<comment type="function">
    <text evidence="11">Catalyzes the phosphorylation of the hydroxyl group of 4-methyl-5-beta-hydroxyethylthiazole (THZ).</text>
</comment>
<sequence length="295" mass="30879">MSFKMNHSLTGLVREKRPVIHCITNYVTAGDVANIILACGGSPIMADQPEEVSEITALSDCLLLNIGTPKETTKSAMIKAGLEANRRNLPVIFDPVGIGASRYRTEAALSLLKEVKITVIRGNASELRVLLKELTGQYAGNGSGPVSPSRGVDASFTDEIREDTLESLKETARALSAATGAVTVMTGATDIVSTGKEDWLIRNGCSQMSRITGSGCMLDGIIAAYTAAIGPSPSQNDILKAAALATAAAGLCGERAAKQAEQISGGTGNFRCCFLDEVSLLEESTLKGGIKIEIS</sequence>
<dbReference type="GO" id="GO:0004417">
    <property type="term" value="F:hydroxyethylthiazole kinase activity"/>
    <property type="evidence" value="ECO:0007669"/>
    <property type="project" value="UniProtKB-UniRule"/>
</dbReference>
<evidence type="ECO:0000256" key="1">
    <source>
        <dbReference type="ARBA" id="ARBA00001771"/>
    </source>
</evidence>
<comment type="cofactor">
    <cofactor evidence="2 11">
        <name>Mg(2+)</name>
        <dbReference type="ChEBI" id="CHEBI:18420"/>
    </cofactor>
</comment>